<dbReference type="PANTHER" id="PTHR13383">
    <property type="entry name" value="RIBONUCLEASE H2 SUBUNIT B"/>
    <property type="match status" value="1"/>
</dbReference>
<proteinExistence type="predicted"/>
<sequence>MTLAFSPMTIEAESKIFVLPADKTEYEFFNLNFRGARKTIVVSGADLFEIREVGPSSSFDARPEVKFPSGEPVKSFIFESSDGSPGFVKQSANVLTLSKFDIIFPTILSLEAHSTNKSERFKTEEDLLDDVSASLGGESLHIAIQTSIVQALAKICETLDENGEKYYRVSQAKIMAVLDQKVKALLTLLLTGKAPALGAFIEESLGGVEAIAPRDIVELQTLRFSIDYVFDSYLSQDLKNMYYETCTVNFDQLDKFISERNLREKARVAVEENRAAITGNKRTANKASDKSKPSKKKAVKVAVGKGALDSFFGKK</sequence>
<dbReference type="KEGG" id="asau:88171829"/>
<dbReference type="GO" id="GO:0032299">
    <property type="term" value="C:ribonuclease H2 complex"/>
    <property type="evidence" value="ECO:0007669"/>
    <property type="project" value="InterPro"/>
</dbReference>
<evidence type="ECO:0000313" key="3">
    <source>
        <dbReference type="EMBL" id="WPK23520.1"/>
    </source>
</evidence>
<dbReference type="GeneID" id="88171829"/>
<dbReference type="GO" id="GO:0005654">
    <property type="term" value="C:nucleoplasm"/>
    <property type="evidence" value="ECO:0007669"/>
    <property type="project" value="TreeGrafter"/>
</dbReference>
<dbReference type="InterPro" id="IPR040456">
    <property type="entry name" value="RNase_H2_suB"/>
</dbReference>
<dbReference type="Proteomes" id="UP001338582">
    <property type="component" value="Chromosome 1"/>
</dbReference>
<dbReference type="AlphaFoldDB" id="A0AAX4H6X6"/>
<evidence type="ECO:0000313" key="4">
    <source>
        <dbReference type="Proteomes" id="UP001338582"/>
    </source>
</evidence>
<dbReference type="Pfam" id="PF09468">
    <property type="entry name" value="RNase_H2-Ydr279"/>
    <property type="match status" value="1"/>
</dbReference>
<feature type="region of interest" description="Disordered" evidence="1">
    <location>
        <begin position="279"/>
        <end position="298"/>
    </location>
</feature>
<dbReference type="EMBL" id="CP138894">
    <property type="protein sequence ID" value="WPK23520.1"/>
    <property type="molecule type" value="Genomic_DNA"/>
</dbReference>
<feature type="domain" description="Ribonuclease H2 subunit B wHTH" evidence="2">
    <location>
        <begin position="107"/>
        <end position="240"/>
    </location>
</feature>
<reference evidence="3 4" key="1">
    <citation type="submission" date="2023-10" db="EMBL/GenBank/DDBJ databases">
        <title>Draft Genome Sequence of Candida saopaulonensis from a very Premature Infant with Sepsis.</title>
        <authorList>
            <person name="Ning Y."/>
            <person name="Dai R."/>
            <person name="Xiao M."/>
            <person name="Xu Y."/>
            <person name="Yan Q."/>
            <person name="Zhang L."/>
        </authorList>
    </citation>
    <scope>NUCLEOTIDE SEQUENCE [LARGE SCALE GENOMIC DNA]</scope>
    <source>
        <strain evidence="3 4">19XY460</strain>
    </source>
</reference>
<dbReference type="InterPro" id="IPR019024">
    <property type="entry name" value="RNase_H2_suB_wHTH"/>
</dbReference>
<dbReference type="RefSeq" id="XP_062875906.1">
    <property type="nucleotide sequence ID" value="XM_063019836.1"/>
</dbReference>
<accession>A0AAX4H6X6</accession>
<name>A0AAX4H6X6_9ASCO</name>
<evidence type="ECO:0000259" key="2">
    <source>
        <dbReference type="Pfam" id="PF09468"/>
    </source>
</evidence>
<protein>
    <recommendedName>
        <fullName evidence="2">Ribonuclease H2 subunit B wHTH domain-containing protein</fullName>
    </recommendedName>
</protein>
<dbReference type="Gene3D" id="1.10.20.120">
    <property type="match status" value="1"/>
</dbReference>
<organism evidence="3 4">
    <name type="scientific">Australozyma saopauloensis</name>
    <dbReference type="NCBI Taxonomy" id="291208"/>
    <lineage>
        <taxon>Eukaryota</taxon>
        <taxon>Fungi</taxon>
        <taxon>Dikarya</taxon>
        <taxon>Ascomycota</taxon>
        <taxon>Saccharomycotina</taxon>
        <taxon>Pichiomycetes</taxon>
        <taxon>Metschnikowiaceae</taxon>
        <taxon>Australozyma</taxon>
    </lineage>
</organism>
<dbReference type="PANTHER" id="PTHR13383:SF11">
    <property type="entry name" value="RIBONUCLEASE H2 SUBUNIT B"/>
    <property type="match status" value="1"/>
</dbReference>
<keyword evidence="4" id="KW-1185">Reference proteome</keyword>
<dbReference type="GO" id="GO:0006401">
    <property type="term" value="P:RNA catabolic process"/>
    <property type="evidence" value="ECO:0007669"/>
    <property type="project" value="TreeGrafter"/>
</dbReference>
<gene>
    <name evidence="3" type="ORF">PUMCH_000761</name>
</gene>
<evidence type="ECO:0000256" key="1">
    <source>
        <dbReference type="SAM" id="MobiDB-lite"/>
    </source>
</evidence>